<evidence type="ECO:0000313" key="1">
    <source>
        <dbReference type="EMBL" id="GFH25499.1"/>
    </source>
</evidence>
<sequence>MHASSPGILFGPITGNGRRFTFTTCFSGNADWDSVLYLYQATAADVPIFNHCRGGDFYWVASNNNNDDDGVSPACQVHPQLSTLTYTLTSTLTYWLLVGRERVLCVVCQALKDSGDVSTLAHHPDGCAVPPTWCAVAQWGAQWGGHQ</sequence>
<dbReference type="AlphaFoldDB" id="A0A6A0A014"/>
<protein>
    <submittedName>
        <fullName evidence="1">Uncharacterized protein</fullName>
    </submittedName>
</protein>
<name>A0A6A0A014_HAELA</name>
<keyword evidence="2" id="KW-1185">Reference proteome</keyword>
<accession>A0A6A0A014</accession>
<reference evidence="1 2" key="1">
    <citation type="submission" date="2020-02" db="EMBL/GenBank/DDBJ databases">
        <title>Draft genome sequence of Haematococcus lacustris strain NIES-144.</title>
        <authorList>
            <person name="Morimoto D."/>
            <person name="Nakagawa S."/>
            <person name="Yoshida T."/>
            <person name="Sawayama S."/>
        </authorList>
    </citation>
    <scope>NUCLEOTIDE SEQUENCE [LARGE SCALE GENOMIC DNA]</scope>
    <source>
        <strain evidence="1 2">NIES-144</strain>
    </source>
</reference>
<dbReference type="Proteomes" id="UP000485058">
    <property type="component" value="Unassembled WGS sequence"/>
</dbReference>
<feature type="non-terminal residue" evidence="1">
    <location>
        <position position="1"/>
    </location>
</feature>
<comment type="caution">
    <text evidence="1">The sequence shown here is derived from an EMBL/GenBank/DDBJ whole genome shotgun (WGS) entry which is preliminary data.</text>
</comment>
<gene>
    <name evidence="1" type="ORF">HaLaN_23477</name>
</gene>
<proteinExistence type="predicted"/>
<organism evidence="1 2">
    <name type="scientific">Haematococcus lacustris</name>
    <name type="common">Green alga</name>
    <name type="synonym">Haematococcus pluvialis</name>
    <dbReference type="NCBI Taxonomy" id="44745"/>
    <lineage>
        <taxon>Eukaryota</taxon>
        <taxon>Viridiplantae</taxon>
        <taxon>Chlorophyta</taxon>
        <taxon>core chlorophytes</taxon>
        <taxon>Chlorophyceae</taxon>
        <taxon>CS clade</taxon>
        <taxon>Chlamydomonadales</taxon>
        <taxon>Haematococcaceae</taxon>
        <taxon>Haematococcus</taxon>
    </lineage>
</organism>
<evidence type="ECO:0000313" key="2">
    <source>
        <dbReference type="Proteomes" id="UP000485058"/>
    </source>
</evidence>
<dbReference type="EMBL" id="BLLF01002832">
    <property type="protein sequence ID" value="GFH25499.1"/>
    <property type="molecule type" value="Genomic_DNA"/>
</dbReference>
<feature type="non-terminal residue" evidence="1">
    <location>
        <position position="147"/>
    </location>
</feature>